<keyword evidence="2" id="KW-1185">Reference proteome</keyword>
<comment type="caution">
    <text evidence="1">The sequence shown here is derived from an EMBL/GenBank/DDBJ whole genome shotgun (WGS) entry which is preliminary data.</text>
</comment>
<reference evidence="1 2" key="1">
    <citation type="submission" date="2018-10" db="EMBL/GenBank/DDBJ databases">
        <title>Sequencing the genomes of 1000 actinobacteria strains.</title>
        <authorList>
            <person name="Klenk H.-P."/>
        </authorList>
    </citation>
    <scope>NUCLEOTIDE SEQUENCE [LARGE SCALE GENOMIC DNA]</scope>
    <source>
        <strain evidence="1 2">DSM 45175</strain>
    </source>
</reference>
<organism evidence="1 2">
    <name type="scientific">Micromonospora pisi</name>
    <dbReference type="NCBI Taxonomy" id="589240"/>
    <lineage>
        <taxon>Bacteria</taxon>
        <taxon>Bacillati</taxon>
        <taxon>Actinomycetota</taxon>
        <taxon>Actinomycetes</taxon>
        <taxon>Micromonosporales</taxon>
        <taxon>Micromonosporaceae</taxon>
        <taxon>Micromonospora</taxon>
    </lineage>
</organism>
<dbReference type="AlphaFoldDB" id="A0A495JMR5"/>
<proteinExistence type="predicted"/>
<dbReference type="EMBL" id="RBKT01000001">
    <property type="protein sequence ID" value="RKR89329.1"/>
    <property type="molecule type" value="Genomic_DNA"/>
</dbReference>
<protein>
    <submittedName>
        <fullName evidence="1">Uncharacterized protein</fullName>
    </submittedName>
</protein>
<dbReference type="Proteomes" id="UP000277671">
    <property type="component" value="Unassembled WGS sequence"/>
</dbReference>
<evidence type="ECO:0000313" key="2">
    <source>
        <dbReference type="Proteomes" id="UP000277671"/>
    </source>
</evidence>
<accession>A0A495JMR5</accession>
<dbReference type="OrthoDB" id="3390729at2"/>
<sequence>MDDNTKFLKAILEQDWDTYDALMEEFDRQGKGTPVAIIAFAFNLAVQRRFGSRRDLSEIIRFVADARAFLSEGRDLPAKEAEHLICATLDIEVPGVEETVENLDLGTVAEIEGQLLFKLIADEQMSQEQLNEFLMKAERLANEWQPQA</sequence>
<evidence type="ECO:0000313" key="1">
    <source>
        <dbReference type="EMBL" id="RKR89329.1"/>
    </source>
</evidence>
<name>A0A495JMR5_9ACTN</name>
<gene>
    <name evidence="1" type="ORF">BDK92_3673</name>
</gene>